<dbReference type="InterPro" id="IPR002680">
    <property type="entry name" value="AOX"/>
</dbReference>
<keyword evidence="19" id="KW-1185">Reference proteome</keyword>
<evidence type="ECO:0000256" key="4">
    <source>
        <dbReference type="ARBA" id="ARBA00022660"/>
    </source>
</evidence>
<organism evidence="18 19">
    <name type="scientific">Gregarina niphandrodes</name>
    <name type="common">Septate eugregarine</name>
    <dbReference type="NCBI Taxonomy" id="110365"/>
    <lineage>
        <taxon>Eukaryota</taxon>
        <taxon>Sar</taxon>
        <taxon>Alveolata</taxon>
        <taxon>Apicomplexa</taxon>
        <taxon>Conoidasida</taxon>
        <taxon>Gregarinasina</taxon>
        <taxon>Eugregarinorida</taxon>
        <taxon>Gregarinidae</taxon>
        <taxon>Gregarina</taxon>
    </lineage>
</organism>
<keyword evidence="4" id="KW-0679">Respiratory chain</keyword>
<dbReference type="PANTHER" id="PTHR31803:SF3">
    <property type="entry name" value="ALTERNATIVE OXIDASE"/>
    <property type="match status" value="1"/>
</dbReference>
<name>A0A023BBZ2_GRENI</name>
<evidence type="ECO:0000313" key="18">
    <source>
        <dbReference type="EMBL" id="EZG81691.1"/>
    </source>
</evidence>
<comment type="function">
    <text evidence="15">Catalyzes cyanide-resistant oxygen consumption. May increase respiration when the cytochrome respiratory pathway is restricted, or in response to low temperatures.</text>
</comment>
<dbReference type="PIRSF" id="PIRSF005229">
    <property type="entry name" value="AOX"/>
    <property type="match status" value="1"/>
</dbReference>
<keyword evidence="11" id="KW-0560">Oxidoreductase</keyword>
<keyword evidence="12 16" id="KW-0408">Iron</keyword>
<keyword evidence="14 17" id="KW-0472">Membrane</keyword>
<feature type="transmembrane region" description="Helical" evidence="17">
    <location>
        <begin position="160"/>
        <end position="180"/>
    </location>
</feature>
<keyword evidence="6 16" id="KW-0479">Metal-binding</keyword>
<proteinExistence type="inferred from homology"/>
<evidence type="ECO:0000256" key="15">
    <source>
        <dbReference type="ARBA" id="ARBA00025285"/>
    </source>
</evidence>
<evidence type="ECO:0000256" key="17">
    <source>
        <dbReference type="SAM" id="Phobius"/>
    </source>
</evidence>
<feature type="binding site" evidence="16">
    <location>
        <position position="311"/>
    </location>
    <ligand>
        <name>Fe cation</name>
        <dbReference type="ChEBI" id="CHEBI:24875"/>
        <label>2</label>
    </ligand>
</feature>
<evidence type="ECO:0000256" key="14">
    <source>
        <dbReference type="ARBA" id="ARBA00023136"/>
    </source>
</evidence>
<evidence type="ECO:0000256" key="6">
    <source>
        <dbReference type="ARBA" id="ARBA00022723"/>
    </source>
</evidence>
<keyword evidence="3" id="KW-0813">Transport</keyword>
<feature type="binding site" evidence="16">
    <location>
        <position position="203"/>
    </location>
    <ligand>
        <name>Fe cation</name>
        <dbReference type="ChEBI" id="CHEBI:24875"/>
        <label>2</label>
    </ligand>
</feature>
<feature type="binding site" evidence="16">
    <location>
        <position position="308"/>
    </location>
    <ligand>
        <name>Fe cation</name>
        <dbReference type="ChEBI" id="CHEBI:24875"/>
        <label>1</label>
    </ligand>
</feature>
<dbReference type="GO" id="GO:0046872">
    <property type="term" value="F:metal ion binding"/>
    <property type="evidence" value="ECO:0007669"/>
    <property type="project" value="UniProtKB-KW"/>
</dbReference>
<comment type="cofactor">
    <cofactor evidence="16">
        <name>Fe cation</name>
        <dbReference type="ChEBI" id="CHEBI:24875"/>
    </cofactor>
    <text evidence="16">Binds 2 iron ions per subunit.</text>
</comment>
<dbReference type="OMA" id="VHTYTRA"/>
<comment type="caution">
    <text evidence="18">The sequence shown here is derived from an EMBL/GenBank/DDBJ whole genome shotgun (WGS) entry which is preliminary data.</text>
</comment>
<dbReference type="GO" id="GO:0009916">
    <property type="term" value="F:alternative oxidase activity"/>
    <property type="evidence" value="ECO:0007669"/>
    <property type="project" value="InterPro"/>
</dbReference>
<evidence type="ECO:0000256" key="9">
    <source>
        <dbReference type="ARBA" id="ARBA00022982"/>
    </source>
</evidence>
<dbReference type="Proteomes" id="UP000019763">
    <property type="component" value="Unassembled WGS sequence"/>
</dbReference>
<dbReference type="RefSeq" id="XP_011134197.1">
    <property type="nucleotide sequence ID" value="XM_011135895.1"/>
</dbReference>
<evidence type="ECO:0000256" key="3">
    <source>
        <dbReference type="ARBA" id="ARBA00022448"/>
    </source>
</evidence>
<feature type="binding site" evidence="16">
    <location>
        <position position="308"/>
    </location>
    <ligand>
        <name>Fe cation</name>
        <dbReference type="ChEBI" id="CHEBI:24875"/>
        <label>2</label>
    </ligand>
</feature>
<feature type="binding site" evidence="16">
    <location>
        <position position="203"/>
    </location>
    <ligand>
        <name>Fe cation</name>
        <dbReference type="ChEBI" id="CHEBI:24875"/>
        <label>1</label>
    </ligand>
</feature>
<evidence type="ECO:0000256" key="16">
    <source>
        <dbReference type="PIRSR" id="PIRSR005229-1"/>
    </source>
</evidence>
<sequence>MALINQLVSRAALRPLNVRAISKSPLRPDRILWTDFRMPSTAAQTRRLPQFTEQRRTVVFKKEQGQPKHFNAKSNATASPSLLAESEEYEKNWVSETRYTQPHPIWNDEEVHAVQKTHFRPRGVSDRAALYLLRSIRGVFDVCTGYAFGPLSAQGWINRVVLLETIAGVPGLVGAAFRHLRSLRRMERDYGWIHTLLEEAENERMHLMSALMIKNPGRVFRTFVIAGQLFFLPLYTGMYLVSPRLAHRFVGYLEEEAVKTYTHLLEELEAGHQPELASMKAPLLARQYWSLKNDASFTDMIFAIRADESHHRDVNHTFANMKPNEENPFEPGH</sequence>
<dbReference type="GO" id="GO:0005743">
    <property type="term" value="C:mitochondrial inner membrane"/>
    <property type="evidence" value="ECO:0007669"/>
    <property type="project" value="UniProtKB-SubCell"/>
</dbReference>
<keyword evidence="9" id="KW-0249">Electron transport</keyword>
<feature type="transmembrane region" description="Helical" evidence="17">
    <location>
        <begin position="219"/>
        <end position="241"/>
    </location>
</feature>
<dbReference type="FunFam" id="1.20.1260.140:FF:000002">
    <property type="entry name" value="Alternative oxidase"/>
    <property type="match status" value="1"/>
</dbReference>
<evidence type="ECO:0000256" key="7">
    <source>
        <dbReference type="ARBA" id="ARBA00022792"/>
    </source>
</evidence>
<dbReference type="eggNOG" id="ENOG502QSB5">
    <property type="taxonomic scope" value="Eukaryota"/>
</dbReference>
<keyword evidence="8" id="KW-0809">Transit peptide</keyword>
<dbReference type="EMBL" id="AFNH02000134">
    <property type="protein sequence ID" value="EZG81691.1"/>
    <property type="molecule type" value="Genomic_DNA"/>
</dbReference>
<gene>
    <name evidence="18" type="ORF">GNI_018330</name>
</gene>
<evidence type="ECO:0000256" key="5">
    <source>
        <dbReference type="ARBA" id="ARBA00022692"/>
    </source>
</evidence>
<dbReference type="VEuPathDB" id="CryptoDB:GNI_018330"/>
<dbReference type="Pfam" id="PF01786">
    <property type="entry name" value="AOX"/>
    <property type="match status" value="1"/>
</dbReference>
<feature type="binding site" evidence="16">
    <location>
        <position position="206"/>
    </location>
    <ligand>
        <name>Fe cation</name>
        <dbReference type="ChEBI" id="CHEBI:24875"/>
        <label>1</label>
    </ligand>
</feature>
<evidence type="ECO:0000256" key="12">
    <source>
        <dbReference type="ARBA" id="ARBA00023004"/>
    </source>
</evidence>
<keyword evidence="7" id="KW-0999">Mitochondrion inner membrane</keyword>
<evidence type="ECO:0000313" key="19">
    <source>
        <dbReference type="Proteomes" id="UP000019763"/>
    </source>
</evidence>
<reference evidence="18" key="1">
    <citation type="submission" date="2013-12" db="EMBL/GenBank/DDBJ databases">
        <authorList>
            <person name="Omoto C.K."/>
            <person name="Sibley D."/>
            <person name="Venepally P."/>
            <person name="Hadjithomas M."/>
            <person name="Karamycheva S."/>
            <person name="Brunk B."/>
            <person name="Roos D."/>
            <person name="Caler E."/>
            <person name="Lorenzi H."/>
        </authorList>
    </citation>
    <scope>NUCLEOTIDE SEQUENCE</scope>
</reference>
<feature type="binding site" evidence="16">
    <location>
        <position position="164"/>
    </location>
    <ligand>
        <name>Fe cation</name>
        <dbReference type="ChEBI" id="CHEBI:24875"/>
        <label>1</label>
    </ligand>
</feature>
<keyword evidence="13" id="KW-0496">Mitochondrion</keyword>
<evidence type="ECO:0000256" key="1">
    <source>
        <dbReference type="ARBA" id="ARBA00004273"/>
    </source>
</evidence>
<accession>A0A023BBZ2</accession>
<dbReference type="CDD" id="cd01053">
    <property type="entry name" value="AOX"/>
    <property type="match status" value="1"/>
</dbReference>
<comment type="subcellular location">
    <subcellularLocation>
        <location evidence="1">Mitochondrion inner membrane</location>
    </subcellularLocation>
</comment>
<evidence type="ECO:0000256" key="10">
    <source>
        <dbReference type="ARBA" id="ARBA00022989"/>
    </source>
</evidence>
<comment type="similarity">
    <text evidence="2">Belongs to the alternative oxidase family.</text>
</comment>
<dbReference type="Gene3D" id="1.20.1260.140">
    <property type="entry name" value="Alternative oxidase"/>
    <property type="match status" value="1"/>
</dbReference>
<evidence type="ECO:0000256" key="8">
    <source>
        <dbReference type="ARBA" id="ARBA00022946"/>
    </source>
</evidence>
<dbReference type="GO" id="GO:0010230">
    <property type="term" value="P:alternative respiration"/>
    <property type="evidence" value="ECO:0007669"/>
    <property type="project" value="TreeGrafter"/>
</dbReference>
<keyword evidence="10 17" id="KW-1133">Transmembrane helix</keyword>
<protein>
    <submittedName>
        <fullName evidence="18">Alternative oxidase</fullName>
    </submittedName>
</protein>
<evidence type="ECO:0000256" key="13">
    <source>
        <dbReference type="ARBA" id="ARBA00023128"/>
    </source>
</evidence>
<dbReference type="AlphaFoldDB" id="A0A023BBZ2"/>
<dbReference type="GeneID" id="22910924"/>
<keyword evidence="5 17" id="KW-0812">Transmembrane</keyword>
<dbReference type="PANTHER" id="PTHR31803">
    <property type="entry name" value="ALTERNATIVE OXIDASE"/>
    <property type="match status" value="1"/>
</dbReference>
<evidence type="ECO:0000256" key="11">
    <source>
        <dbReference type="ARBA" id="ARBA00023002"/>
    </source>
</evidence>
<evidence type="ECO:0000256" key="2">
    <source>
        <dbReference type="ARBA" id="ARBA00008388"/>
    </source>
</evidence>
<dbReference type="OrthoDB" id="16906at2759"/>
<dbReference type="InterPro" id="IPR038659">
    <property type="entry name" value="AOX_sf"/>
</dbReference>
<feature type="binding site" evidence="16">
    <location>
        <position position="254"/>
    </location>
    <ligand>
        <name>Fe cation</name>
        <dbReference type="ChEBI" id="CHEBI:24875"/>
        <label>2</label>
    </ligand>
</feature>